<evidence type="ECO:0000313" key="1">
    <source>
        <dbReference type="EnsemblPlants" id="MELO3C033880.2.1"/>
    </source>
</evidence>
<accession>A0A9I9EHI3</accession>
<dbReference type="AlphaFoldDB" id="A0A9I9EHI3"/>
<sequence>MNENQVDHPIWFVTIAGLQPSVINSITVCKYKKSQCLIEGTDCSVCLSEFQEDEIGCYQNVAACFILIVLILVKTPNFKLSNG</sequence>
<dbReference type="Gramene" id="MELO3C033880.2.1">
    <property type="protein sequence ID" value="MELO3C033880.2.1"/>
    <property type="gene ID" value="MELO3C033880.2"/>
</dbReference>
<name>A0A9I9EHI3_CUCME</name>
<proteinExistence type="predicted"/>
<reference evidence="1" key="1">
    <citation type="submission" date="2023-03" db="UniProtKB">
        <authorList>
            <consortium name="EnsemblPlants"/>
        </authorList>
    </citation>
    <scope>IDENTIFICATION</scope>
</reference>
<organism evidence="1">
    <name type="scientific">Cucumis melo</name>
    <name type="common">Muskmelon</name>
    <dbReference type="NCBI Taxonomy" id="3656"/>
    <lineage>
        <taxon>Eukaryota</taxon>
        <taxon>Viridiplantae</taxon>
        <taxon>Streptophyta</taxon>
        <taxon>Embryophyta</taxon>
        <taxon>Tracheophyta</taxon>
        <taxon>Spermatophyta</taxon>
        <taxon>Magnoliopsida</taxon>
        <taxon>eudicotyledons</taxon>
        <taxon>Gunneridae</taxon>
        <taxon>Pentapetalae</taxon>
        <taxon>rosids</taxon>
        <taxon>fabids</taxon>
        <taxon>Cucurbitales</taxon>
        <taxon>Cucurbitaceae</taxon>
        <taxon>Benincaseae</taxon>
        <taxon>Cucumis</taxon>
    </lineage>
</organism>
<protein>
    <submittedName>
        <fullName evidence="1">Uncharacterized protein</fullName>
    </submittedName>
</protein>
<dbReference type="EnsemblPlants" id="MELO3C033880.2.1">
    <property type="protein sequence ID" value="MELO3C033880.2.1"/>
    <property type="gene ID" value="MELO3C033880.2"/>
</dbReference>